<evidence type="ECO:0000313" key="2">
    <source>
        <dbReference type="Proteomes" id="UP000244925"/>
    </source>
</evidence>
<sequence length="465" mass="53193">MAKKCNSCGFSNNPNGANCCGRCGKDLNPRYSFWNSAGSDRYKVYDSYSFTCLPKSQYDVLKKAEKEVNQSLWKQQLNLIKNFWRYSTSGFWEGLKEGWKEDDDKWECLLPWLLILGFVVFMFIRGCVSDTKQISRIKIDNKYGIGYSEGKMLIPAIYDSISPKPIGNNQWFLYDLNTNLYGLAFVNDSIQNTIPTVYSDITVGGDLAILKKNNNIEGRSYLAVNGLIDNTTGYESLKYPGQYLSEAKVFIVKDDNKLFYLMDRAGRKLSNDYSRIAVSNDSVIIASNDIKSYTRALHTLYDYEGNKLTDRTFTRIRDYSDGVTWGTITENDAKLNKWTLIDNHGNVLFNKHVKYGTIKDFKEGLGWYQKASNSKYVAIDKQGRDLFEIDAYQVYPFTLGIAPVYKGTSYSNKRLGFVNSKGETVIPFKYHAKYSNPEFDKDSLMDVRLGGIEGKLHRNGRFIPK</sequence>
<dbReference type="EMBL" id="PUBV01000034">
    <property type="protein sequence ID" value="PWB06125.1"/>
    <property type="molecule type" value="Genomic_DNA"/>
</dbReference>
<evidence type="ECO:0008006" key="3">
    <source>
        <dbReference type="Google" id="ProtNLM"/>
    </source>
</evidence>
<comment type="caution">
    <text evidence="1">The sequence shown here is derived from an EMBL/GenBank/DDBJ whole genome shotgun (WGS) entry which is preliminary data.</text>
</comment>
<dbReference type="Proteomes" id="UP000244925">
    <property type="component" value="Unassembled WGS sequence"/>
</dbReference>
<dbReference type="GeneID" id="93423647"/>
<keyword evidence="2" id="KW-1185">Reference proteome</keyword>
<accession>A0A2V1ITN3</accession>
<dbReference type="RefSeq" id="WP_107036854.1">
    <property type="nucleotide sequence ID" value="NZ_CP098825.1"/>
</dbReference>
<dbReference type="Pfam" id="PF14903">
    <property type="entry name" value="WG_beta_rep"/>
    <property type="match status" value="2"/>
</dbReference>
<protein>
    <recommendedName>
        <fullName evidence="3">WG repeat-containing protein</fullName>
    </recommendedName>
</protein>
<reference evidence="2" key="1">
    <citation type="submission" date="2018-02" db="EMBL/GenBank/DDBJ databases">
        <authorList>
            <person name="Clavel T."/>
            <person name="Strowig T."/>
        </authorList>
    </citation>
    <scope>NUCLEOTIDE SEQUENCE [LARGE SCALE GENOMIC DNA]</scope>
    <source>
        <strain evidence="2">DSM 100764</strain>
    </source>
</reference>
<gene>
    <name evidence="1" type="ORF">C5O25_11335</name>
</gene>
<organism evidence="1 2">
    <name type="scientific">Paramuribaculum intestinale</name>
    <dbReference type="NCBI Taxonomy" id="2094151"/>
    <lineage>
        <taxon>Bacteria</taxon>
        <taxon>Pseudomonadati</taxon>
        <taxon>Bacteroidota</taxon>
        <taxon>Bacteroidia</taxon>
        <taxon>Bacteroidales</taxon>
        <taxon>Muribaculaceae</taxon>
        <taxon>Paramuribaculum</taxon>
    </lineage>
</organism>
<dbReference type="InterPro" id="IPR032774">
    <property type="entry name" value="WG_beta_rep"/>
</dbReference>
<dbReference type="PANTHER" id="PTHR37841">
    <property type="entry name" value="GLR2918 PROTEIN"/>
    <property type="match status" value="1"/>
</dbReference>
<dbReference type="PANTHER" id="PTHR37841:SF1">
    <property type="entry name" value="DUF3298 DOMAIN-CONTAINING PROTEIN"/>
    <property type="match status" value="1"/>
</dbReference>
<dbReference type="AlphaFoldDB" id="A0A2V1ITN3"/>
<proteinExistence type="predicted"/>
<evidence type="ECO:0000313" key="1">
    <source>
        <dbReference type="EMBL" id="PWB06125.1"/>
    </source>
</evidence>
<name>A0A2V1ITN3_9BACT</name>